<reference evidence="6 7" key="1">
    <citation type="submission" date="2023-02" db="EMBL/GenBank/DDBJ databases">
        <title>LHISI_Scaffold_Assembly.</title>
        <authorList>
            <person name="Stuart O.P."/>
            <person name="Cleave R."/>
            <person name="Magrath M.J.L."/>
            <person name="Mikheyev A.S."/>
        </authorList>
    </citation>
    <scope>NUCLEOTIDE SEQUENCE [LARGE SCALE GENOMIC DNA]</scope>
    <source>
        <strain evidence="6">Daus_M_001</strain>
        <tissue evidence="6">Leg muscle</tissue>
    </source>
</reference>
<sequence>MYLQCKHVEVTTGPSHHFVFSIKFHSDVPRGTVAFSLMQRKWATLSINQDIEVKPYHFDPTSSSECLCNMVLDVDFLQKKTTALDPYDTDFMAKEFLFQFSGQAFTVGQLLVFSFSKDKKTLGLVVKSLEDQGAAVPEWLDCSPPTLVNWVQSPTGSLLDFCKWGLCRMMPLVGRFCQGSPISPAIALLHSHLISP</sequence>
<feature type="domain" description="CDC48" evidence="5">
    <location>
        <begin position="86"/>
        <end position="133"/>
    </location>
</feature>
<comment type="caution">
    <text evidence="6">The sequence shown here is derived from an EMBL/GenBank/DDBJ whole genome shotgun (WGS) entry which is preliminary data.</text>
</comment>
<keyword evidence="4" id="KW-0931">ER-Golgi transport</keyword>
<dbReference type="InterPro" id="IPR009010">
    <property type="entry name" value="Asp_de-COase-like_dom_sf"/>
</dbReference>
<keyword evidence="4" id="KW-0653">Protein transport</keyword>
<name>A0ABQ9GE46_9NEOP</name>
<dbReference type="EC" id="3.6.4.6" evidence="4"/>
<evidence type="ECO:0000313" key="7">
    <source>
        <dbReference type="Proteomes" id="UP001159363"/>
    </source>
</evidence>
<dbReference type="PANTHER" id="PTHR23078">
    <property type="entry name" value="VESICULAR-FUSION PROTEIN NSF"/>
    <property type="match status" value="1"/>
</dbReference>
<dbReference type="InterPro" id="IPR039812">
    <property type="entry name" value="Vesicle-fus_ATPase"/>
</dbReference>
<proteinExistence type="inferred from homology"/>
<evidence type="ECO:0000259" key="5">
    <source>
        <dbReference type="Pfam" id="PF02933"/>
    </source>
</evidence>
<comment type="similarity">
    <text evidence="1 4">Belongs to the AAA ATPase family.</text>
</comment>
<dbReference type="InterPro" id="IPR029067">
    <property type="entry name" value="CDC48_domain_2-like_sf"/>
</dbReference>
<evidence type="ECO:0000256" key="3">
    <source>
        <dbReference type="ARBA" id="ARBA00022840"/>
    </source>
</evidence>
<keyword evidence="3 4" id="KW-0067">ATP-binding</keyword>
<keyword evidence="4" id="KW-0479">Metal-binding</keyword>
<comment type="cofactor">
    <cofactor evidence="4">
        <name>Mg(2+)</name>
        <dbReference type="ChEBI" id="CHEBI:18420"/>
    </cofactor>
    <text evidence="4">Binds 1 Mg(2+) ion per subunit.</text>
</comment>
<evidence type="ECO:0000256" key="2">
    <source>
        <dbReference type="ARBA" id="ARBA00022741"/>
    </source>
</evidence>
<keyword evidence="4" id="KW-0378">Hydrolase</keyword>
<evidence type="ECO:0000313" key="6">
    <source>
        <dbReference type="EMBL" id="KAJ8870680.1"/>
    </source>
</evidence>
<gene>
    <name evidence="6" type="ORF">PR048_029704</name>
</gene>
<keyword evidence="7" id="KW-1185">Reference proteome</keyword>
<protein>
    <recommendedName>
        <fullName evidence="4">Vesicle-fusing ATPase</fullName>
        <ecNumber evidence="4">3.6.4.6</ecNumber>
    </recommendedName>
</protein>
<dbReference type="Gene3D" id="2.40.40.20">
    <property type="match status" value="1"/>
</dbReference>
<accession>A0ABQ9GE46</accession>
<keyword evidence="2 4" id="KW-0547">Nucleotide-binding</keyword>
<organism evidence="6 7">
    <name type="scientific">Dryococelus australis</name>
    <dbReference type="NCBI Taxonomy" id="614101"/>
    <lineage>
        <taxon>Eukaryota</taxon>
        <taxon>Metazoa</taxon>
        <taxon>Ecdysozoa</taxon>
        <taxon>Arthropoda</taxon>
        <taxon>Hexapoda</taxon>
        <taxon>Insecta</taxon>
        <taxon>Pterygota</taxon>
        <taxon>Neoptera</taxon>
        <taxon>Polyneoptera</taxon>
        <taxon>Phasmatodea</taxon>
        <taxon>Verophasmatodea</taxon>
        <taxon>Anareolatae</taxon>
        <taxon>Phasmatidae</taxon>
        <taxon>Eurycanthinae</taxon>
        <taxon>Dryococelus</taxon>
    </lineage>
</organism>
<dbReference type="SUPFAM" id="SSF50692">
    <property type="entry name" value="ADC-like"/>
    <property type="match status" value="1"/>
</dbReference>
<dbReference type="SUPFAM" id="SSF54585">
    <property type="entry name" value="Cdc48 domain 2-like"/>
    <property type="match status" value="1"/>
</dbReference>
<comment type="catalytic activity">
    <reaction evidence="4">
        <text>ATP + H2O = ADP + phosphate + H(+)</text>
        <dbReference type="Rhea" id="RHEA:13065"/>
        <dbReference type="ChEBI" id="CHEBI:15377"/>
        <dbReference type="ChEBI" id="CHEBI:15378"/>
        <dbReference type="ChEBI" id="CHEBI:30616"/>
        <dbReference type="ChEBI" id="CHEBI:43474"/>
        <dbReference type="ChEBI" id="CHEBI:456216"/>
        <dbReference type="EC" id="3.6.4.6"/>
    </reaction>
</comment>
<dbReference type="PANTHER" id="PTHR23078:SF3">
    <property type="entry name" value="VESICLE-FUSING ATPASE"/>
    <property type="match status" value="1"/>
</dbReference>
<dbReference type="EMBL" id="JARBHB010000013">
    <property type="protein sequence ID" value="KAJ8870680.1"/>
    <property type="molecule type" value="Genomic_DNA"/>
</dbReference>
<dbReference type="Pfam" id="PF02933">
    <property type="entry name" value="CDC48_2"/>
    <property type="match status" value="1"/>
</dbReference>
<keyword evidence="4" id="KW-0460">Magnesium</keyword>
<dbReference type="Proteomes" id="UP001159363">
    <property type="component" value="Chromosome 12"/>
</dbReference>
<dbReference type="Gene3D" id="3.10.330.10">
    <property type="match status" value="1"/>
</dbReference>
<evidence type="ECO:0000256" key="1">
    <source>
        <dbReference type="ARBA" id="ARBA00006914"/>
    </source>
</evidence>
<keyword evidence="4" id="KW-0813">Transport</keyword>
<comment type="subcellular location">
    <subcellularLocation>
        <location evidence="4">Cytoplasm</location>
    </subcellularLocation>
</comment>
<evidence type="ECO:0000256" key="4">
    <source>
        <dbReference type="RuleBase" id="RU367045"/>
    </source>
</evidence>
<dbReference type="InterPro" id="IPR004201">
    <property type="entry name" value="Cdc48_dom2"/>
</dbReference>
<keyword evidence="4" id="KW-0963">Cytoplasm</keyword>
<comment type="function">
    <text evidence="4">Required for vesicle-mediated transport. Catalyzes the fusion of transport vesicles within the Golgi cisternae. Is also required for transport from the endoplasmic reticulum to the Golgi stack. Seems to function as a fusion protein required for the delivery of cargo proteins to all compartments of the Golgi stack independent of vesicle origin.</text>
</comment>